<evidence type="ECO:0000256" key="1">
    <source>
        <dbReference type="ARBA" id="ARBA00010333"/>
    </source>
</evidence>
<gene>
    <name evidence="4" type="ORF">MACH26_25390</name>
</gene>
<dbReference type="KEGG" id="pmaw:MACH26_25390"/>
<name>A0AA48HW94_9ALTE</name>
<comment type="similarity">
    <text evidence="1">Belongs to the bacterial solute-binding protein 3 family.</text>
</comment>
<dbReference type="RefSeq" id="WP_338293010.1">
    <property type="nucleotide sequence ID" value="NZ_AP027272.1"/>
</dbReference>
<dbReference type="InterPro" id="IPR001638">
    <property type="entry name" value="Solute-binding_3/MltF_N"/>
</dbReference>
<dbReference type="EMBL" id="AP027272">
    <property type="protein sequence ID" value="BDX07018.1"/>
    <property type="molecule type" value="Genomic_DNA"/>
</dbReference>
<evidence type="ECO:0000259" key="3">
    <source>
        <dbReference type="Pfam" id="PF00497"/>
    </source>
</evidence>
<dbReference type="SUPFAM" id="SSF53850">
    <property type="entry name" value="Periplasmic binding protein-like II"/>
    <property type="match status" value="1"/>
</dbReference>
<feature type="domain" description="Solute-binding protein family 3/N-terminal" evidence="3">
    <location>
        <begin position="15"/>
        <end position="162"/>
    </location>
</feature>
<organism evidence="4 5">
    <name type="scientific">Planctobacterium marinum</name>
    <dbReference type="NCBI Taxonomy" id="1631968"/>
    <lineage>
        <taxon>Bacteria</taxon>
        <taxon>Pseudomonadati</taxon>
        <taxon>Pseudomonadota</taxon>
        <taxon>Gammaproteobacteria</taxon>
        <taxon>Alteromonadales</taxon>
        <taxon>Alteromonadaceae</taxon>
        <taxon>Planctobacterium</taxon>
    </lineage>
</organism>
<dbReference type="Gene3D" id="3.40.190.10">
    <property type="entry name" value="Periplasmic binding protein-like II"/>
    <property type="match status" value="2"/>
</dbReference>
<accession>A0AA48HW94</accession>
<sequence>MATVNAAIAKTSIPVVTENSYFPYSYVKDDKVAGIYVDIVSELNQLMPDFEITLKPMSWRQGLQQVKTGKSPAILGTYYRGQDRKFVYPYSQTFAYERVVVICHPESNIKKGAKWPSDFAGKLITNVDGYDGWLDYKTRDKSITSIANFLEVPSVSVAWNMVNKNLVDCTLFEQQIWTIKQDTDPRASNLVKATNVTTEGVHVGFSNAANIAENWPNLPIFRRQLDDAIYVYKKRRNVHF</sequence>
<keyword evidence="5" id="KW-1185">Reference proteome</keyword>
<evidence type="ECO:0000313" key="5">
    <source>
        <dbReference type="Proteomes" id="UP001333710"/>
    </source>
</evidence>
<dbReference type="AlphaFoldDB" id="A0AA48HW94"/>
<reference evidence="4" key="1">
    <citation type="submission" date="2023-01" db="EMBL/GenBank/DDBJ databases">
        <title>Complete genome sequence of Planctobacterium marinum strain Dej080120_11.</title>
        <authorList>
            <person name="Ueki S."/>
            <person name="Maruyama F."/>
        </authorList>
    </citation>
    <scope>NUCLEOTIDE SEQUENCE</scope>
    <source>
        <strain evidence="4">Dej080120_11</strain>
    </source>
</reference>
<evidence type="ECO:0000313" key="4">
    <source>
        <dbReference type="EMBL" id="BDX07018.1"/>
    </source>
</evidence>
<dbReference type="Pfam" id="PF00497">
    <property type="entry name" value="SBP_bac_3"/>
    <property type="match status" value="1"/>
</dbReference>
<dbReference type="Proteomes" id="UP001333710">
    <property type="component" value="Chromosome"/>
</dbReference>
<evidence type="ECO:0000256" key="2">
    <source>
        <dbReference type="ARBA" id="ARBA00022729"/>
    </source>
</evidence>
<keyword evidence="2" id="KW-0732">Signal</keyword>
<proteinExistence type="inferred from homology"/>
<dbReference type="PANTHER" id="PTHR35936:SF25">
    <property type="entry name" value="ABC TRANSPORTER SUBSTRATE-BINDING PROTEIN"/>
    <property type="match status" value="1"/>
</dbReference>
<dbReference type="PANTHER" id="PTHR35936">
    <property type="entry name" value="MEMBRANE-BOUND LYTIC MUREIN TRANSGLYCOSYLASE F"/>
    <property type="match status" value="1"/>
</dbReference>
<protein>
    <recommendedName>
        <fullName evidence="3">Solute-binding protein family 3/N-terminal domain-containing protein</fullName>
    </recommendedName>
</protein>